<feature type="signal peptide" evidence="1">
    <location>
        <begin position="1"/>
        <end position="22"/>
    </location>
</feature>
<accession>A0A8D8VTI0</accession>
<keyword evidence="1" id="KW-0732">Signal</keyword>
<protein>
    <submittedName>
        <fullName evidence="2">Nucleotide exchange factor SIL1</fullName>
    </submittedName>
</protein>
<sequence>MRFLNHTILLLVVSLLMLCCRGDKKKDADKKTTFKATQEWQTVQEGDILPSGLHYRMNLETGKKEAKLIDMNDNNNDDSGKKSALTYDETKQEVNIEDKIAESIRKINDENPSVRSLDPATESEIKQLIKDGKKKENEFRSYEELKSVFDEMNITVETDSDILNKLLATFTLPANSEVVDDINMESDVINYLKDFEYLVSQIDKARHFVSRNGQ</sequence>
<organism evidence="2">
    <name type="scientific">Cacopsylla melanoneura</name>
    <dbReference type="NCBI Taxonomy" id="428564"/>
    <lineage>
        <taxon>Eukaryota</taxon>
        <taxon>Metazoa</taxon>
        <taxon>Ecdysozoa</taxon>
        <taxon>Arthropoda</taxon>
        <taxon>Hexapoda</taxon>
        <taxon>Insecta</taxon>
        <taxon>Pterygota</taxon>
        <taxon>Neoptera</taxon>
        <taxon>Paraneoptera</taxon>
        <taxon>Hemiptera</taxon>
        <taxon>Sternorrhyncha</taxon>
        <taxon>Psylloidea</taxon>
        <taxon>Psyllidae</taxon>
        <taxon>Psyllinae</taxon>
        <taxon>Cacopsylla</taxon>
    </lineage>
</organism>
<evidence type="ECO:0000313" key="2">
    <source>
        <dbReference type="EMBL" id="CAG6633095.1"/>
    </source>
</evidence>
<dbReference type="AlphaFoldDB" id="A0A8D8VTI0"/>
<proteinExistence type="predicted"/>
<feature type="chain" id="PRO_5034773791" evidence="1">
    <location>
        <begin position="23"/>
        <end position="214"/>
    </location>
</feature>
<dbReference type="EMBL" id="HBUF01081704">
    <property type="protein sequence ID" value="CAG6633095.1"/>
    <property type="molecule type" value="Transcribed_RNA"/>
</dbReference>
<evidence type="ECO:0000256" key="1">
    <source>
        <dbReference type="SAM" id="SignalP"/>
    </source>
</evidence>
<name>A0A8D8VTI0_9HEMI</name>
<reference evidence="2" key="1">
    <citation type="submission" date="2021-05" db="EMBL/GenBank/DDBJ databases">
        <authorList>
            <person name="Alioto T."/>
            <person name="Alioto T."/>
            <person name="Gomez Garrido J."/>
        </authorList>
    </citation>
    <scope>NUCLEOTIDE SEQUENCE</scope>
</reference>